<evidence type="ECO:0000256" key="2">
    <source>
        <dbReference type="SAM" id="SignalP"/>
    </source>
</evidence>
<name>A0A3P3Y6B5_PLABS</name>
<evidence type="ECO:0000313" key="3">
    <source>
        <dbReference type="EMBL" id="SPQ95715.1"/>
    </source>
</evidence>
<reference evidence="3 4" key="1">
    <citation type="submission" date="2018-03" db="EMBL/GenBank/DDBJ databases">
        <authorList>
            <person name="Fogelqvist J."/>
        </authorList>
    </citation>
    <scope>NUCLEOTIDE SEQUENCE [LARGE SCALE GENOMIC DNA]</scope>
</reference>
<geneLocation type="mitochondrion" evidence="3"/>
<dbReference type="AlphaFoldDB" id="A0A3P3Y6B5"/>
<keyword evidence="3" id="KW-0496">Mitochondrion</keyword>
<dbReference type="Proteomes" id="UP000290189">
    <property type="component" value="Unassembled WGS sequence"/>
</dbReference>
<evidence type="ECO:0000313" key="4">
    <source>
        <dbReference type="Proteomes" id="UP000290189"/>
    </source>
</evidence>
<feature type="transmembrane region" description="Helical" evidence="1">
    <location>
        <begin position="237"/>
        <end position="256"/>
    </location>
</feature>
<dbReference type="EMBL" id="OVEO01000004">
    <property type="protein sequence ID" value="SPQ95715.1"/>
    <property type="molecule type" value="Genomic_DNA"/>
</dbReference>
<gene>
    <name evidence="3" type="ORF">PLBR_LOCUS2930</name>
</gene>
<keyword evidence="2" id="KW-0732">Signal</keyword>
<feature type="chain" id="PRO_5017938290" evidence="2">
    <location>
        <begin position="21"/>
        <end position="367"/>
    </location>
</feature>
<feature type="signal peptide" evidence="2">
    <location>
        <begin position="1"/>
        <end position="20"/>
    </location>
</feature>
<feature type="transmembrane region" description="Helical" evidence="1">
    <location>
        <begin position="202"/>
        <end position="225"/>
    </location>
</feature>
<keyword evidence="1" id="KW-0812">Transmembrane</keyword>
<keyword evidence="1" id="KW-1133">Transmembrane helix</keyword>
<proteinExistence type="predicted"/>
<protein>
    <submittedName>
        <fullName evidence="3">Uncharacterized protein</fullName>
    </submittedName>
</protein>
<organism evidence="3 4">
    <name type="scientific">Plasmodiophora brassicae</name>
    <name type="common">Clubroot disease agent</name>
    <dbReference type="NCBI Taxonomy" id="37360"/>
    <lineage>
        <taxon>Eukaryota</taxon>
        <taxon>Sar</taxon>
        <taxon>Rhizaria</taxon>
        <taxon>Endomyxa</taxon>
        <taxon>Phytomyxea</taxon>
        <taxon>Plasmodiophorida</taxon>
        <taxon>Plasmodiophoridae</taxon>
        <taxon>Plasmodiophora</taxon>
    </lineage>
</organism>
<feature type="transmembrane region" description="Helical" evidence="1">
    <location>
        <begin position="262"/>
        <end position="286"/>
    </location>
</feature>
<evidence type="ECO:0000256" key="1">
    <source>
        <dbReference type="SAM" id="Phobius"/>
    </source>
</evidence>
<sequence>MVQGIVLGIALACLASPCLAKYGTIDYIGRRSFMVEMQANRTLVFPSFDFRNALPVVHVHFRAWPIERYVALDRQGTYALAELFHTELCNAFIGKDPQWIDDSKMPRFPLPVMGSAGRTGFLLKNAQDLDLVQRSLRWEHRSFCVIIKPFIVTLNSGKPLMMNMELEYWVDPLSPMKTDLPAPEPGTREDAPKRVAGSSGRILLPISAVVIAAIATVVIVFLAYVSGQGFIKRMEAMLTMLSVSASVLYCSAMQVLEDRARYGSRIAAVAVWVVRVVRGVLASSVVTSVRMRLQQIAGWLFTMTTYALSNRLGLSPQQVTDRIAHGLLCVTLTVASKVVEWLPQQLTSQRLMSFISAFVGLLVKEHL</sequence>
<keyword evidence="1" id="KW-0472">Membrane</keyword>
<accession>A0A3P3Y6B5</accession>